<keyword evidence="1" id="KW-0175">Coiled coil</keyword>
<name>A0ABQ7JGM4_9APIC</name>
<evidence type="ECO:0000256" key="1">
    <source>
        <dbReference type="SAM" id="Coils"/>
    </source>
</evidence>
<proteinExistence type="predicted"/>
<reference evidence="2 3" key="1">
    <citation type="journal article" date="2020" name="bioRxiv">
        <title>Metabolic contributions of an alphaproteobacterial endosymbiont in the apicomplexan Cardiosporidium cionae.</title>
        <authorList>
            <person name="Hunter E.S."/>
            <person name="Paight C.J."/>
            <person name="Lane C.E."/>
        </authorList>
    </citation>
    <scope>NUCLEOTIDE SEQUENCE [LARGE SCALE GENOMIC DNA]</scope>
    <source>
        <strain evidence="2">ESH_2018</strain>
    </source>
</reference>
<evidence type="ECO:0000313" key="2">
    <source>
        <dbReference type="EMBL" id="KAF8823050.1"/>
    </source>
</evidence>
<evidence type="ECO:0000313" key="3">
    <source>
        <dbReference type="Proteomes" id="UP000823046"/>
    </source>
</evidence>
<dbReference type="Proteomes" id="UP000823046">
    <property type="component" value="Unassembled WGS sequence"/>
</dbReference>
<feature type="coiled-coil region" evidence="1">
    <location>
        <begin position="536"/>
        <end position="577"/>
    </location>
</feature>
<keyword evidence="3" id="KW-1185">Reference proteome</keyword>
<comment type="caution">
    <text evidence="2">The sequence shown here is derived from an EMBL/GenBank/DDBJ whole genome shotgun (WGS) entry which is preliminary data.</text>
</comment>
<accession>A0ABQ7JGM4</accession>
<gene>
    <name evidence="2" type="ORF">IE077_000972</name>
</gene>
<organism evidence="2 3">
    <name type="scientific">Cardiosporidium cionae</name>
    <dbReference type="NCBI Taxonomy" id="476202"/>
    <lineage>
        <taxon>Eukaryota</taxon>
        <taxon>Sar</taxon>
        <taxon>Alveolata</taxon>
        <taxon>Apicomplexa</taxon>
        <taxon>Aconoidasida</taxon>
        <taxon>Nephromycida</taxon>
        <taxon>Cardiosporidium</taxon>
    </lineage>
</organism>
<sequence>MDATKPCFNASRSIETTHTPFRGSNKALLFDDSINNFTGLSKAIAAVSDLGLQVKLGSEQIWNSALVTAGCFTGGSVNGKMGSLISDRDTAVALNHTKSHTKYWGEGNFELTLQLADQQGQETGMILAEIVPLSQGSQLFKDEMRVCIPANYTWYKMLRENVKIPVAISNEKYYQLSADDIGCTILVKVTPKALPGGYYHGIKYGKIGPFELDQRSREILSNGIRCGSMRFPCKQVKDMSVLFDATFANMNGEWTHDNDTENNFRRLPKFDASLHGFNSENITSVDAVIHIMLDSLKIFHPGTEENSYNKVVECKYCGNYPSVEIPHDDFNIFRIKVGKKAEDRWYFKAFNRHQRDLITLAIRCFHARTHICNSITMDKVLAHSDYKADGTFEDNTKIEMMCLIQSLSELLFCSSENEKRYLMYNKYIIKEKDALEKDLLTTIEAFQEYSHTKQLDRSMQSSSLDESIFLQSLSNEGQLFVQTYKDQICLLHKEKKLLEMKLSTNEKHRKYLTDEGSKTTENKSKKMTALMSDSSENYLQEEIMRLQNEIENLHYEKEKSIAKIKNLQQEQDEIIKKKDEEVFIITSNASKLREEKLLLKLAGEKTEKSLNEMGAKLESCQFECQKLQNSMATASKIAEDQITELEQKINAAVKKEEVFLIEKKRLNNHVQSLKESFEKSMEIRKSQSICYSEKIQR</sequence>
<protein>
    <submittedName>
        <fullName evidence="2">Uncharacterized protein</fullName>
    </submittedName>
</protein>
<dbReference type="EMBL" id="JADAQX010000004">
    <property type="protein sequence ID" value="KAF8823050.1"/>
    <property type="molecule type" value="Genomic_DNA"/>
</dbReference>